<keyword evidence="1" id="KW-0812">Transmembrane</keyword>
<comment type="caution">
    <text evidence="2">The sequence shown here is derived from an EMBL/GenBank/DDBJ whole genome shotgun (WGS) entry which is preliminary data.</text>
</comment>
<dbReference type="RefSeq" id="WP_203865969.1">
    <property type="nucleotide sequence ID" value="NZ_BONW01000010.1"/>
</dbReference>
<dbReference type="EMBL" id="BONW01000010">
    <property type="protein sequence ID" value="GIG87392.1"/>
    <property type="molecule type" value="Genomic_DNA"/>
</dbReference>
<dbReference type="Proteomes" id="UP000646749">
    <property type="component" value="Unassembled WGS sequence"/>
</dbReference>
<keyword evidence="1" id="KW-0472">Membrane</keyword>
<sequence length="151" mass="15556">MSQLRFGPAGGPRYASYFAIAVVPFALVVAAVAGWQATSGDIAPALAVATVVTSLSGLLVAVGLVFAERRSRAGRSAGPDGIRTGGQDVLAWPRVNRVSLHSGADGQRLLAAWPAGAKAPVWLGSVDRADVPADEAIRLVEQWSGRSVEPA</sequence>
<keyword evidence="3" id="KW-1185">Reference proteome</keyword>
<feature type="transmembrane region" description="Helical" evidence="1">
    <location>
        <begin position="42"/>
        <end position="67"/>
    </location>
</feature>
<evidence type="ECO:0000313" key="2">
    <source>
        <dbReference type="EMBL" id="GIG87392.1"/>
    </source>
</evidence>
<evidence type="ECO:0000256" key="1">
    <source>
        <dbReference type="SAM" id="Phobius"/>
    </source>
</evidence>
<reference evidence="2 3" key="1">
    <citation type="submission" date="2021-01" db="EMBL/GenBank/DDBJ databases">
        <title>Whole genome shotgun sequence of Plantactinospora endophytica NBRC 110450.</title>
        <authorList>
            <person name="Komaki H."/>
            <person name="Tamura T."/>
        </authorList>
    </citation>
    <scope>NUCLEOTIDE SEQUENCE [LARGE SCALE GENOMIC DNA]</scope>
    <source>
        <strain evidence="2 3">NBRC 110450</strain>
    </source>
</reference>
<keyword evidence="1" id="KW-1133">Transmembrane helix</keyword>
<protein>
    <recommendedName>
        <fullName evidence="4">PH domain-containing protein</fullName>
    </recommendedName>
</protein>
<evidence type="ECO:0008006" key="4">
    <source>
        <dbReference type="Google" id="ProtNLM"/>
    </source>
</evidence>
<gene>
    <name evidence="2" type="ORF">Pen02_23280</name>
</gene>
<evidence type="ECO:0000313" key="3">
    <source>
        <dbReference type="Proteomes" id="UP000646749"/>
    </source>
</evidence>
<organism evidence="2 3">
    <name type="scientific">Plantactinospora endophytica</name>
    <dbReference type="NCBI Taxonomy" id="673535"/>
    <lineage>
        <taxon>Bacteria</taxon>
        <taxon>Bacillati</taxon>
        <taxon>Actinomycetota</taxon>
        <taxon>Actinomycetes</taxon>
        <taxon>Micromonosporales</taxon>
        <taxon>Micromonosporaceae</taxon>
        <taxon>Plantactinospora</taxon>
    </lineage>
</organism>
<name>A0ABQ4DZ75_9ACTN</name>
<proteinExistence type="predicted"/>
<accession>A0ABQ4DZ75</accession>
<feature type="transmembrane region" description="Helical" evidence="1">
    <location>
        <begin position="14"/>
        <end position="36"/>
    </location>
</feature>